<dbReference type="RefSeq" id="WP_078785615.1">
    <property type="nucleotide sequence ID" value="NZ_FUYF01000048.1"/>
</dbReference>
<gene>
    <name evidence="1" type="ORF">SAMN02745178_02834</name>
</gene>
<reference evidence="1 2" key="1">
    <citation type="submission" date="2017-02" db="EMBL/GenBank/DDBJ databases">
        <authorList>
            <person name="Peterson S.W."/>
        </authorList>
    </citation>
    <scope>NUCLEOTIDE SEQUENCE [LARGE SCALE GENOMIC DNA]</scope>
    <source>
        <strain evidence="1 2">ATCC 27749</strain>
    </source>
</reference>
<dbReference type="Proteomes" id="UP000190286">
    <property type="component" value="Unassembled WGS sequence"/>
</dbReference>
<dbReference type="STRING" id="745368.SAMN02745178_02834"/>
<evidence type="ECO:0000313" key="1">
    <source>
        <dbReference type="EMBL" id="SKA97905.1"/>
    </source>
</evidence>
<evidence type="ECO:0000313" key="2">
    <source>
        <dbReference type="Proteomes" id="UP000190286"/>
    </source>
</evidence>
<dbReference type="EMBL" id="FUYF01000048">
    <property type="protein sequence ID" value="SKA97905.1"/>
    <property type="molecule type" value="Genomic_DNA"/>
</dbReference>
<proteinExistence type="predicted"/>
<dbReference type="AlphaFoldDB" id="A0A1T4Y9F1"/>
<dbReference type="Pfam" id="PF14284">
    <property type="entry name" value="PcfJ"/>
    <property type="match status" value="1"/>
</dbReference>
<dbReference type="GeneID" id="93339249"/>
<accession>A0A1T4Y9F1</accession>
<name>A0A1T4Y9F1_9FIRM</name>
<feature type="non-terminal residue" evidence="1">
    <location>
        <position position="588"/>
    </location>
</feature>
<dbReference type="InterPro" id="IPR025586">
    <property type="entry name" value="PcfJ"/>
</dbReference>
<protein>
    <submittedName>
        <fullName evidence="1">PcfJ-like protein</fullName>
    </submittedName>
</protein>
<dbReference type="OrthoDB" id="1802755at2"/>
<organism evidence="1 2">
    <name type="scientific">Gemmiger formicilis</name>
    <dbReference type="NCBI Taxonomy" id="745368"/>
    <lineage>
        <taxon>Bacteria</taxon>
        <taxon>Bacillati</taxon>
        <taxon>Bacillota</taxon>
        <taxon>Clostridia</taxon>
        <taxon>Eubacteriales</taxon>
        <taxon>Gemmiger</taxon>
    </lineage>
</organism>
<keyword evidence="2" id="KW-1185">Reference proteome</keyword>
<sequence length="588" mass="69239">MKLDKRACRHAANVPLHISLNAGVLYTERVKYLVTAAVKLLGGHRVLTVYFYDCERLKTNDRMPKWVVFQGKDTFATLERDAEGNVKWRDAMLMSLADESFYNFRESCVFYKGTDGAAIADFIHRNVSGIAVLKELQNYQYSIRNKQAKARRCKRDADIVEKMKKVPAAPSNLAHWIDQNVMPHYLFYSYDRNQPATQVFCTYCEKFSVIKKPKTGKIFVCPQCKQKAIAKAQGRRAAYHEDRETCQVIQKISDEELLIRIFKVRWAYKEKKNTPAKEIYENARLFIRVVGKEGTDTEAFYYDSGYDSATHWRRGNRPRFSPYTSSYEADDTGAVYLPSLKRALQGTPWQYCALRQFYEPTKEAMQVSTYLRVYRRYPKLIEHLVKVGFEHIVADIVYRHGMGSEIDDTQKRTHRILRVNKEDLTMLRELNAGIDTLRAYQQYTKLNLRSRQELLQWQLKNHVHTVPTQWFAYMTARKFMRYMDSQLPDYMQLKRAFLYRSPMEEAISTYSDYLQMCQEQNYDMKSSQVLFPKHCNEAHDELSRYIKKCRDEQTKRAFREVYEHLAEKANLTSKKLQIVCPKQTDDLI</sequence>